<dbReference type="PANTHER" id="PTHR45586">
    <property type="entry name" value="TPR REPEAT-CONTAINING PROTEIN PA4667"/>
    <property type="match status" value="1"/>
</dbReference>
<evidence type="ECO:0000256" key="4">
    <source>
        <dbReference type="SAM" id="Phobius"/>
    </source>
</evidence>
<proteinExistence type="predicted"/>
<accession>A0A2J0L1T4</accession>
<feature type="repeat" description="TPR" evidence="3">
    <location>
        <begin position="307"/>
        <end position="340"/>
    </location>
</feature>
<sequence>MKSFYTLLIVIIVTVIFFMSYNKFLLDRSIEELKFSLNVVEQSESTEDAKDAKIVLELLLLDKLTSSKKFNSTEFAALEYAHNVMSKGSESPVREIKDAEINMKEILDIKNKAREIDKGPAIAALDRINNGMIRGADNLGEISTSLISGGKKEAGSLDIDVDFLNQANAYDKEWNLEEAKNAYEKLINDYPNYQEIKSLKLRLAYTYQKMGSYKNAEKLLNTIMKEYAGTVEAKVAQKLLSTFGEMQKMVGAREDLFKKIPSIVSKNELQSTYFKLGTVSMQILDFDTALDAFKKAIEQDSSTETASRAKFNLAWIYKLHNKLDESIAVLEELIKLYPDSDLVLDSKYQLADIYNRQGRYEEAINRYEEIADTYRSSSIAPIALMQTSMTYLYDLYDGEKSKEAFLKLREKYSDFNMAMKNSEYAQEVVTEERAPKGWLDVMMFKGAMGFAGTVLDISKPKAVNSKTPYKKIYTEKDMNEIVKKMLEKIGVGNIITGIYVDFEEGKIRISGASQLGKISIRGNGAILAAASRGGFRYKVEDYKFTLGNGNVPLPMPRVFLDRITEKINSVLTRKNLILSVEEVILTDHDLTIKGTR</sequence>
<evidence type="ECO:0000256" key="2">
    <source>
        <dbReference type="ARBA" id="ARBA00022803"/>
    </source>
</evidence>
<organism evidence="5 6">
    <name type="scientific">Candidatus Aquitaenariimonas noxiae</name>
    <dbReference type="NCBI Taxonomy" id="1974741"/>
    <lineage>
        <taxon>Bacteria</taxon>
        <taxon>Pseudomonadati</taxon>
        <taxon>Candidatus Omnitrophota</taxon>
        <taxon>Candidatus Aquitaenariimonas</taxon>
    </lineage>
</organism>
<evidence type="ECO:0000256" key="3">
    <source>
        <dbReference type="PROSITE-ProRule" id="PRU00339"/>
    </source>
</evidence>
<comment type="caution">
    <text evidence="5">The sequence shown here is derived from an EMBL/GenBank/DDBJ whole genome shotgun (WGS) entry which is preliminary data.</text>
</comment>
<dbReference type="SMART" id="SM00028">
    <property type="entry name" value="TPR"/>
    <property type="match status" value="4"/>
</dbReference>
<keyword evidence="2 3" id="KW-0802">TPR repeat</keyword>
<dbReference type="EMBL" id="PEWV01000021">
    <property type="protein sequence ID" value="PIU42063.1"/>
    <property type="molecule type" value="Genomic_DNA"/>
</dbReference>
<dbReference type="InterPro" id="IPR051012">
    <property type="entry name" value="CellSynth/LPSAsmb/PSIAsmb"/>
</dbReference>
<keyword evidence="4" id="KW-1133">Transmembrane helix</keyword>
<dbReference type="Gene3D" id="1.25.40.10">
    <property type="entry name" value="Tetratricopeptide repeat domain"/>
    <property type="match status" value="2"/>
</dbReference>
<evidence type="ECO:0000313" key="6">
    <source>
        <dbReference type="Proteomes" id="UP000230052"/>
    </source>
</evidence>
<dbReference type="InterPro" id="IPR019734">
    <property type="entry name" value="TPR_rpt"/>
</dbReference>
<dbReference type="Pfam" id="PF13432">
    <property type="entry name" value="TPR_16"/>
    <property type="match status" value="1"/>
</dbReference>
<keyword evidence="4" id="KW-0472">Membrane</keyword>
<feature type="transmembrane region" description="Helical" evidence="4">
    <location>
        <begin position="6"/>
        <end position="26"/>
    </location>
</feature>
<gene>
    <name evidence="5" type="ORF">COS99_02155</name>
</gene>
<dbReference type="InterPro" id="IPR011990">
    <property type="entry name" value="TPR-like_helical_dom_sf"/>
</dbReference>
<keyword evidence="4" id="KW-0812">Transmembrane</keyword>
<dbReference type="PROSITE" id="PS50005">
    <property type="entry name" value="TPR"/>
    <property type="match status" value="2"/>
</dbReference>
<dbReference type="Proteomes" id="UP000230052">
    <property type="component" value="Unassembled WGS sequence"/>
</dbReference>
<dbReference type="AlphaFoldDB" id="A0A2J0L1T4"/>
<dbReference type="PANTHER" id="PTHR45586:SF1">
    <property type="entry name" value="LIPOPOLYSACCHARIDE ASSEMBLY PROTEIN B"/>
    <property type="match status" value="1"/>
</dbReference>
<evidence type="ECO:0000256" key="1">
    <source>
        <dbReference type="ARBA" id="ARBA00022737"/>
    </source>
</evidence>
<keyword evidence="1" id="KW-0677">Repeat</keyword>
<dbReference type="SUPFAM" id="SSF48452">
    <property type="entry name" value="TPR-like"/>
    <property type="match status" value="2"/>
</dbReference>
<reference evidence="5 6" key="1">
    <citation type="submission" date="2017-09" db="EMBL/GenBank/DDBJ databases">
        <title>Depth-based differentiation of microbial function through sediment-hosted aquifers and enrichment of novel symbionts in the deep terrestrial subsurface.</title>
        <authorList>
            <person name="Probst A.J."/>
            <person name="Ladd B."/>
            <person name="Jarett J.K."/>
            <person name="Geller-Mcgrath D.E."/>
            <person name="Sieber C.M."/>
            <person name="Emerson J.B."/>
            <person name="Anantharaman K."/>
            <person name="Thomas B.C."/>
            <person name="Malmstrom R."/>
            <person name="Stieglmeier M."/>
            <person name="Klingl A."/>
            <person name="Woyke T."/>
            <person name="Ryan C.M."/>
            <person name="Banfield J.F."/>
        </authorList>
    </citation>
    <scope>NUCLEOTIDE SEQUENCE [LARGE SCALE GENOMIC DNA]</scope>
    <source>
        <strain evidence="5">CG07_land_8_20_14_0_80_42_15</strain>
    </source>
</reference>
<evidence type="ECO:0000313" key="5">
    <source>
        <dbReference type="EMBL" id="PIU42063.1"/>
    </source>
</evidence>
<dbReference type="Pfam" id="PF13174">
    <property type="entry name" value="TPR_6"/>
    <property type="match status" value="3"/>
</dbReference>
<feature type="repeat" description="TPR" evidence="3">
    <location>
        <begin position="270"/>
        <end position="303"/>
    </location>
</feature>
<name>A0A2J0L1T4_9BACT</name>
<protein>
    <submittedName>
        <fullName evidence="5">Uncharacterized protein</fullName>
    </submittedName>
</protein>